<comment type="subcellular location">
    <subcellularLocation>
        <location evidence="1">Cell membrane</location>
        <topology evidence="1">Multi-pass membrane protein</topology>
    </subcellularLocation>
</comment>
<reference evidence="13 14" key="1">
    <citation type="submission" date="2016-02" db="EMBL/GenBank/DDBJ databases">
        <title>Corynebacterium glutamicum N24 whole genome sequencing project.</title>
        <authorList>
            <person name="Matsutani M."/>
            <person name="Nangtapong N."/>
            <person name="Yakushi T."/>
            <person name="Matsushita K."/>
        </authorList>
    </citation>
    <scope>NUCLEOTIDE SEQUENCE [LARGE SCALE GENOMIC DNA]</scope>
    <source>
        <strain evidence="13 14">N24</strain>
    </source>
</reference>
<dbReference type="CDD" id="cd17369">
    <property type="entry name" value="MFS_ShiA_like"/>
    <property type="match status" value="1"/>
</dbReference>
<feature type="transmembrane region" description="Helical" evidence="11">
    <location>
        <begin position="406"/>
        <end position="426"/>
    </location>
</feature>
<gene>
    <name evidence="13" type="ORF">N24_0207</name>
</gene>
<dbReference type="PROSITE" id="PS50850">
    <property type="entry name" value="MFS"/>
    <property type="match status" value="1"/>
</dbReference>
<keyword evidence="14" id="KW-1185">Reference proteome</keyword>
<keyword evidence="4" id="KW-1003">Cell membrane</keyword>
<evidence type="ECO:0000256" key="11">
    <source>
        <dbReference type="SAM" id="Phobius"/>
    </source>
</evidence>
<dbReference type="KEGG" id="csur:N24_0207"/>
<feature type="domain" description="Major facilitator superfamily (MFS) profile" evidence="12">
    <location>
        <begin position="22"/>
        <end position="431"/>
    </location>
</feature>
<evidence type="ECO:0000259" key="12">
    <source>
        <dbReference type="PROSITE" id="PS50850"/>
    </source>
</evidence>
<keyword evidence="7 11" id="KW-1133">Transmembrane helix</keyword>
<evidence type="ECO:0000256" key="3">
    <source>
        <dbReference type="ARBA" id="ARBA00022448"/>
    </source>
</evidence>
<evidence type="ECO:0000256" key="2">
    <source>
        <dbReference type="ARBA" id="ARBA00008240"/>
    </source>
</evidence>
<feature type="transmembrane region" description="Helical" evidence="11">
    <location>
        <begin position="59"/>
        <end position="83"/>
    </location>
</feature>
<dbReference type="RefSeq" id="WP_096453563.1">
    <property type="nucleotide sequence ID" value="NZ_AP017369.1"/>
</dbReference>
<evidence type="ECO:0000256" key="9">
    <source>
        <dbReference type="ARBA" id="ARBA00037295"/>
    </source>
</evidence>
<keyword evidence="8 11" id="KW-0472">Membrane</keyword>
<name>A0A160PLF0_9CORY</name>
<dbReference type="Gene3D" id="1.20.1250.20">
    <property type="entry name" value="MFS general substrate transporter like domains"/>
    <property type="match status" value="2"/>
</dbReference>
<feature type="transmembrane region" description="Helical" evidence="11">
    <location>
        <begin position="339"/>
        <end position="358"/>
    </location>
</feature>
<evidence type="ECO:0000256" key="8">
    <source>
        <dbReference type="ARBA" id="ARBA00023136"/>
    </source>
</evidence>
<evidence type="ECO:0000256" key="4">
    <source>
        <dbReference type="ARBA" id="ARBA00022475"/>
    </source>
</evidence>
<dbReference type="FunFam" id="1.20.1250.20:FF:000001">
    <property type="entry name" value="Dicarboxylate MFS transporter"/>
    <property type="match status" value="1"/>
</dbReference>
<evidence type="ECO:0000313" key="13">
    <source>
        <dbReference type="EMBL" id="BAU94469.1"/>
    </source>
</evidence>
<evidence type="ECO:0000256" key="10">
    <source>
        <dbReference type="ARBA" id="ARBA00039918"/>
    </source>
</evidence>
<keyword evidence="3" id="KW-0813">Transport</keyword>
<comment type="similarity">
    <text evidence="2">Belongs to the major facilitator superfamily. Metabolite:H+ Symporter (MHS) family (TC 2.A.1.6) family.</text>
</comment>
<protein>
    <recommendedName>
        <fullName evidence="10">Putative proline/betaine transporter</fullName>
    </recommendedName>
</protein>
<feature type="transmembrane region" description="Helical" evidence="11">
    <location>
        <begin position="314"/>
        <end position="333"/>
    </location>
</feature>
<comment type="function">
    <text evidence="9">May be a proton symporter involved in the uptake of osmolytes such as proline and glycine betaine.</text>
</comment>
<evidence type="ECO:0000256" key="1">
    <source>
        <dbReference type="ARBA" id="ARBA00004651"/>
    </source>
</evidence>
<keyword evidence="5 11" id="KW-0812">Transmembrane</keyword>
<dbReference type="InterPro" id="IPR011701">
    <property type="entry name" value="MFS"/>
</dbReference>
<dbReference type="GO" id="GO:0005886">
    <property type="term" value="C:plasma membrane"/>
    <property type="evidence" value="ECO:0007669"/>
    <property type="project" value="UniProtKB-SubCell"/>
</dbReference>
<keyword evidence="6" id="KW-0769">Symport</keyword>
<evidence type="ECO:0000256" key="6">
    <source>
        <dbReference type="ARBA" id="ARBA00022847"/>
    </source>
</evidence>
<sequence length="449" mass="48473">MSNITKPAPGLESVTKKDLYKAFAASLSGTSLEWYDFAVYSAASALVLGQLFFPAEDPYTATIAAFSTYAVGYISRPIGGVFFGRLGDKVGRKKVLVYTLLLIGIATFIIGVLPTYQDVGIIAPILLVSLRFAQGIGVGGEWGGAVLLSSEFGDPHKRGFWASAAQVGPPVGNLMANGMLALLTFTLSAEQFLSWGWRIAFLVSLILVAFGLWIRLKLEDTPIFQALQESGDRSEKPVTEIFTTQRRQLLSAILSRLGPDVFYALYTVFILTYGVQRLGLDRSTVLSAVLIGSATQIFTIPLAGWLSDIVNRRVLYAAGAVAAAAWSYIMFTFLDPSNFGTIAFSMVVAGTCHSFMFGPQAAFVIEQFEPRLRYTGSSLAYTIGGVFGGAIAPLMFTVVAGPEINFLPVSIYVTVACLLTLVGLFIGRNSVPQEDLDYIDKLHGARVHL</sequence>
<organism evidence="13 14">
    <name type="scientific">Corynebacterium suranareeae</name>
    <dbReference type="NCBI Taxonomy" id="2506452"/>
    <lineage>
        <taxon>Bacteria</taxon>
        <taxon>Bacillati</taxon>
        <taxon>Actinomycetota</taxon>
        <taxon>Actinomycetes</taxon>
        <taxon>Mycobacteriales</taxon>
        <taxon>Corynebacteriaceae</taxon>
        <taxon>Corynebacterium</taxon>
    </lineage>
</organism>
<dbReference type="PANTHER" id="PTHR43045:SF1">
    <property type="entry name" value="SHIKIMATE TRANSPORTER"/>
    <property type="match status" value="1"/>
</dbReference>
<proteinExistence type="inferred from homology"/>
<evidence type="ECO:0000256" key="5">
    <source>
        <dbReference type="ARBA" id="ARBA00022692"/>
    </source>
</evidence>
<dbReference type="Pfam" id="PF07690">
    <property type="entry name" value="MFS_1"/>
    <property type="match status" value="1"/>
</dbReference>
<dbReference type="Proteomes" id="UP000218244">
    <property type="component" value="Chromosome"/>
</dbReference>
<dbReference type="InterPro" id="IPR020846">
    <property type="entry name" value="MFS_dom"/>
</dbReference>
<feature type="transmembrane region" description="Helical" evidence="11">
    <location>
        <begin position="253"/>
        <end position="273"/>
    </location>
</feature>
<dbReference type="InterPro" id="IPR036259">
    <property type="entry name" value="MFS_trans_sf"/>
</dbReference>
<dbReference type="PANTHER" id="PTHR43045">
    <property type="entry name" value="SHIKIMATE TRANSPORTER"/>
    <property type="match status" value="1"/>
</dbReference>
<feature type="transmembrane region" description="Helical" evidence="11">
    <location>
        <begin position="285"/>
        <end position="307"/>
    </location>
</feature>
<feature type="transmembrane region" description="Helical" evidence="11">
    <location>
        <begin position="195"/>
        <end position="214"/>
    </location>
</feature>
<evidence type="ECO:0000313" key="14">
    <source>
        <dbReference type="Proteomes" id="UP000218244"/>
    </source>
</evidence>
<accession>A0A160PLF0</accession>
<dbReference type="EMBL" id="AP017369">
    <property type="protein sequence ID" value="BAU94469.1"/>
    <property type="molecule type" value="Genomic_DNA"/>
</dbReference>
<feature type="transmembrane region" description="Helical" evidence="11">
    <location>
        <begin position="95"/>
        <end position="116"/>
    </location>
</feature>
<dbReference type="GO" id="GO:0015293">
    <property type="term" value="F:symporter activity"/>
    <property type="evidence" value="ECO:0007669"/>
    <property type="project" value="UniProtKB-KW"/>
</dbReference>
<feature type="transmembrane region" description="Helical" evidence="11">
    <location>
        <begin position="379"/>
        <end position="400"/>
    </location>
</feature>
<evidence type="ECO:0000256" key="7">
    <source>
        <dbReference type="ARBA" id="ARBA00022989"/>
    </source>
</evidence>
<dbReference type="AlphaFoldDB" id="A0A160PLF0"/>
<dbReference type="SUPFAM" id="SSF103473">
    <property type="entry name" value="MFS general substrate transporter"/>
    <property type="match status" value="1"/>
</dbReference>